<feature type="compositionally biased region" description="Polar residues" evidence="1">
    <location>
        <begin position="1280"/>
        <end position="1289"/>
    </location>
</feature>
<feature type="compositionally biased region" description="Polar residues" evidence="1">
    <location>
        <begin position="72"/>
        <end position="83"/>
    </location>
</feature>
<feature type="compositionally biased region" description="Basic residues" evidence="1">
    <location>
        <begin position="565"/>
        <end position="586"/>
    </location>
</feature>
<feature type="compositionally biased region" description="Low complexity" evidence="1">
    <location>
        <begin position="587"/>
        <end position="597"/>
    </location>
</feature>
<dbReference type="Proteomes" id="UP001485043">
    <property type="component" value="Unassembled WGS sequence"/>
</dbReference>
<feature type="region of interest" description="Disordered" evidence="1">
    <location>
        <begin position="1264"/>
        <end position="1289"/>
    </location>
</feature>
<feature type="compositionally biased region" description="Low complexity" evidence="1">
    <location>
        <begin position="511"/>
        <end position="522"/>
    </location>
</feature>
<reference evidence="2 3" key="1">
    <citation type="journal article" date="2024" name="Nat. Commun.">
        <title>Phylogenomics reveals the evolutionary origins of lichenization in chlorophyte algae.</title>
        <authorList>
            <person name="Puginier C."/>
            <person name="Libourel C."/>
            <person name="Otte J."/>
            <person name="Skaloud P."/>
            <person name="Haon M."/>
            <person name="Grisel S."/>
            <person name="Petersen M."/>
            <person name="Berrin J.G."/>
            <person name="Delaux P.M."/>
            <person name="Dal Grande F."/>
            <person name="Keller J."/>
        </authorList>
    </citation>
    <scope>NUCLEOTIDE SEQUENCE [LARGE SCALE GENOMIC DNA]</scope>
    <source>
        <strain evidence="2 3">SAG 2523</strain>
    </source>
</reference>
<feature type="compositionally biased region" description="Polar residues" evidence="1">
    <location>
        <begin position="12"/>
        <end position="42"/>
    </location>
</feature>
<feature type="region of interest" description="Disordered" evidence="1">
    <location>
        <begin position="467"/>
        <end position="859"/>
    </location>
</feature>
<feature type="region of interest" description="Disordered" evidence="1">
    <location>
        <begin position="896"/>
        <end position="921"/>
    </location>
</feature>
<feature type="compositionally biased region" description="Polar residues" evidence="1">
    <location>
        <begin position="467"/>
        <end position="505"/>
    </location>
</feature>
<evidence type="ECO:0000313" key="3">
    <source>
        <dbReference type="Proteomes" id="UP001485043"/>
    </source>
</evidence>
<feature type="compositionally biased region" description="Pro residues" evidence="1">
    <location>
        <begin position="46"/>
        <end position="55"/>
    </location>
</feature>
<evidence type="ECO:0000313" key="2">
    <source>
        <dbReference type="EMBL" id="KAK9865325.1"/>
    </source>
</evidence>
<evidence type="ECO:0000256" key="1">
    <source>
        <dbReference type="SAM" id="MobiDB-lite"/>
    </source>
</evidence>
<feature type="compositionally biased region" description="Basic and acidic residues" evidence="1">
    <location>
        <begin position="105"/>
        <end position="114"/>
    </location>
</feature>
<feature type="compositionally biased region" description="Polar residues" evidence="1">
    <location>
        <begin position="618"/>
        <end position="634"/>
    </location>
</feature>
<proteinExistence type="predicted"/>
<accession>A0AAW1T9B5</accession>
<keyword evidence="3" id="KW-1185">Reference proteome</keyword>
<name>A0AAW1T9B5_9CHLO</name>
<comment type="caution">
    <text evidence="2">The sequence shown here is derived from an EMBL/GenBank/DDBJ whole genome shotgun (WGS) entry which is preliminary data.</text>
</comment>
<protein>
    <submittedName>
        <fullName evidence="2">Uncharacterized protein</fullName>
    </submittedName>
</protein>
<feature type="compositionally biased region" description="Polar residues" evidence="1">
    <location>
        <begin position="811"/>
        <end position="826"/>
    </location>
</feature>
<feature type="region of interest" description="Disordered" evidence="1">
    <location>
        <begin position="1"/>
        <end position="169"/>
    </location>
</feature>
<feature type="compositionally biased region" description="Polar residues" evidence="1">
    <location>
        <begin position="137"/>
        <end position="169"/>
    </location>
</feature>
<sequence>MASTIALPQLPGAQQQGTRQELQPASSLGPTPKLHQQLSLKSSPVRPEPSLPSTPPQHTAASKPRTGRVPFNWQQVAPGSTRASLCLPPPSRILNSPRVGPPTPHAEEAGDRSKAASSPQAVASVGSEDKSHAPHHSTLQRGPSSPETKLQFSRQGSMPSTDSYGQVSATFPQLPADDLEAAKMLGRGQILQTRPQAPMAWFDEYALARMQELWAEHLTASEQLGHVSTAAMRHQHREMLKVVVTLKPGDLRGLNERVNQFILDIAECQAEHARACQIAESRWADSIHTIVMVAFVRGLEAALAEREAHHQLLEDRKDLTYISESNGGAEAEESAATGCTMRFLREWEKGRQKDIEDLRAMAALEQKKALRQQEANLARLWALDEERRQGSAKAAREAAQAELQALRVQLAASKHEGTGLRRQVDMLEAQVRANKPLQAANARLHVEMEAVTEQLKNLRYLHAQCGSTTSSRVGSPPVTSFSPSIGISRQPSWGSNPLQRASSGLGSALQRSASSRMRPRSPLGDPMSPFSDPDEPDKDLGESSLRQPAEAMDDSTPRGTGTAPAKKRKKRGKSKGPSKGPGKRRPPGSSGKGATPGSSGGGGKARKLAAHSEPPTPSRQTPRSVRTRPASTGSPLLGGPKALSALIESASEAEEDDSEAEECIIPRSMQGSGYASLPLTAESAASEPSDVAAASDVAGESDRRLTPHVPAAEGVSQRPAAARAKPLRPPLRRHSSVQAAGAKLSEASDGSEGASTGKQLLATRMQPPATGMQPPATGMQPPASQTDMQAGSSNSALGNCAREHTAAGSGDSANSPQLEPATSSTGDAVGVQKSADEMPPAGPAMGSLDSGPSPGSTNFSLNAARAAFHVPTSEVAPETVVTADEESAAFPQPFRMGALTPRRQPLKSPQGRSATQSPRGVPLPLATLLENNSTSDAPGYFRAAFTPEKTHPVPTAMPLPGPLAPREEPEPVGAPAVLQPHGGDVHAAESRDKILEAMAEHRMMYAKDASGLGITGAHVAGSKGPGSNATADAAGMGRLRVGAAAAAAAQGPQGASAEGYGARRNMIEVLGQHLAVHQGQPPDRTAYSLFVRSVSPPRVKPRKPSRPTAPMPATSPLDGAPSGLQNAAEADPSQAASTSQAPLDGDGQEPAAVGEEQPALRTAPVPEQPLTAEAAAAMMFVGQRPRDRGQHLVPSKRQKHLWPPSVIGQQQRKVLRLTHPSSSRHPHQPDWTRHMSAASQYTIEPSHIPTLAELSVAVEVPAPAEAQHAERGEDAAPASFTMQPPSMASASMHRQLLSYMDMLLRQHHGQQYHGR</sequence>
<feature type="compositionally biased region" description="Polar residues" evidence="1">
    <location>
        <begin position="782"/>
        <end position="797"/>
    </location>
</feature>
<gene>
    <name evidence="2" type="ORF">WJX84_011326</name>
</gene>
<feature type="region of interest" description="Disordered" evidence="1">
    <location>
        <begin position="1091"/>
        <end position="1154"/>
    </location>
</feature>
<feature type="compositionally biased region" description="Acidic residues" evidence="1">
    <location>
        <begin position="651"/>
        <end position="662"/>
    </location>
</feature>
<organism evidence="2 3">
    <name type="scientific">Apatococcus fuscideae</name>
    <dbReference type="NCBI Taxonomy" id="2026836"/>
    <lineage>
        <taxon>Eukaryota</taxon>
        <taxon>Viridiplantae</taxon>
        <taxon>Chlorophyta</taxon>
        <taxon>core chlorophytes</taxon>
        <taxon>Trebouxiophyceae</taxon>
        <taxon>Chlorellales</taxon>
        <taxon>Chlorellaceae</taxon>
        <taxon>Apatococcus</taxon>
    </lineage>
</organism>
<dbReference type="EMBL" id="JALJOV010000260">
    <property type="protein sequence ID" value="KAK9865325.1"/>
    <property type="molecule type" value="Genomic_DNA"/>
</dbReference>